<dbReference type="Pfam" id="PF16130">
    <property type="entry name" value="DUF4842"/>
    <property type="match status" value="1"/>
</dbReference>
<protein>
    <submittedName>
        <fullName evidence="2">LruC domain-containing protein</fullName>
    </submittedName>
</protein>
<evidence type="ECO:0000313" key="3">
    <source>
        <dbReference type="Proteomes" id="UP000559010"/>
    </source>
</evidence>
<name>A0A848IXU1_9BACT</name>
<gene>
    <name evidence="2" type="ORF">HH304_06995</name>
</gene>
<dbReference type="AlphaFoldDB" id="A0A848IXU1"/>
<dbReference type="InterPro" id="IPR031025">
    <property type="entry name" value="LruC_dom"/>
</dbReference>
<proteinExistence type="predicted"/>
<dbReference type="EMBL" id="JABBNU010000004">
    <property type="protein sequence ID" value="NMM48141.1"/>
    <property type="molecule type" value="Genomic_DNA"/>
</dbReference>
<dbReference type="NCBIfam" id="TIGR04456">
    <property type="entry name" value="LruC_dom"/>
    <property type="match status" value="1"/>
</dbReference>
<evidence type="ECO:0000259" key="1">
    <source>
        <dbReference type="Pfam" id="PF16130"/>
    </source>
</evidence>
<keyword evidence="3" id="KW-1185">Reference proteome</keyword>
<feature type="domain" description="DUF4842" evidence="1">
    <location>
        <begin position="247"/>
        <end position="411"/>
    </location>
</feature>
<sequence>MKTHKSKLGFLSLMMIGLSIVILQSCSDGEQVKPLKGKQNAGKSMNYDLMDYEVDAPAACKEVCLVAGQHMLAGTVQVAYEGGNLYVTYNVTQPGVYLEEIHLDLFNSVEEFKAAKKISGGGAIPGKFEFKKSWSAESMVTSYTAVIPSSYVDMFGDCFFVATHAALSNGETAWGGVCDESDKGVTLDGAKQFPGANWGVFFEFCKEECEDPTIDFTYAWEDLLDNANDADYNDLVVQSAIIRTASELKITLFAAARGASLDHSFRFMIPAQGVVSILGAYDYELVGDKYMVTVFENTTDAIPGDPFANTVSADGCYPGASMMITISTDDTFNFNPAAPYDPFLRVYNWGYEAAPDVFYDLYIWELPGNQHAANTWIASNGKEYPNGILIPFDWKWPEEGQMIMGPYADFMSITDGWNPNWADNLTDVNLTFDRTVCGL</sequence>
<organism evidence="2 3">
    <name type="scientific">Marinigracilibium pacificum</name>
    <dbReference type="NCBI Taxonomy" id="2729599"/>
    <lineage>
        <taxon>Bacteria</taxon>
        <taxon>Pseudomonadati</taxon>
        <taxon>Bacteroidota</taxon>
        <taxon>Cytophagia</taxon>
        <taxon>Cytophagales</taxon>
        <taxon>Flammeovirgaceae</taxon>
        <taxon>Marinigracilibium</taxon>
    </lineage>
</organism>
<dbReference type="Proteomes" id="UP000559010">
    <property type="component" value="Unassembled WGS sequence"/>
</dbReference>
<comment type="caution">
    <text evidence="2">The sequence shown here is derived from an EMBL/GenBank/DDBJ whole genome shotgun (WGS) entry which is preliminary data.</text>
</comment>
<dbReference type="RefSeq" id="WP_169679514.1">
    <property type="nucleotide sequence ID" value="NZ_JABBNU010000004.1"/>
</dbReference>
<dbReference type="InterPro" id="IPR032295">
    <property type="entry name" value="DUF4842"/>
</dbReference>
<accession>A0A848IXU1</accession>
<dbReference type="PROSITE" id="PS51257">
    <property type="entry name" value="PROKAR_LIPOPROTEIN"/>
    <property type="match status" value="1"/>
</dbReference>
<reference evidence="2 3" key="1">
    <citation type="submission" date="2020-04" db="EMBL/GenBank/DDBJ databases">
        <title>Flammeovirgaceae bacterium KN852 isolated from deep sea.</title>
        <authorList>
            <person name="Zhang D.-C."/>
        </authorList>
    </citation>
    <scope>NUCLEOTIDE SEQUENCE [LARGE SCALE GENOMIC DNA]</scope>
    <source>
        <strain evidence="2 3">KN852</strain>
    </source>
</reference>
<evidence type="ECO:0000313" key="2">
    <source>
        <dbReference type="EMBL" id="NMM48141.1"/>
    </source>
</evidence>